<evidence type="ECO:0000313" key="3">
    <source>
        <dbReference type="Proteomes" id="UP000318380"/>
    </source>
</evidence>
<accession>A0A561BSI8</accession>
<feature type="region of interest" description="Disordered" evidence="1">
    <location>
        <begin position="60"/>
        <end position="88"/>
    </location>
</feature>
<protein>
    <submittedName>
        <fullName evidence="2">Uncharacterized protein</fullName>
    </submittedName>
</protein>
<organism evidence="2 3">
    <name type="scientific">Kribbella amoyensis</name>
    <dbReference type="NCBI Taxonomy" id="996641"/>
    <lineage>
        <taxon>Bacteria</taxon>
        <taxon>Bacillati</taxon>
        <taxon>Actinomycetota</taxon>
        <taxon>Actinomycetes</taxon>
        <taxon>Propionibacteriales</taxon>
        <taxon>Kribbellaceae</taxon>
        <taxon>Kribbella</taxon>
    </lineage>
</organism>
<gene>
    <name evidence="2" type="ORF">FB561_2865</name>
</gene>
<name>A0A561BSI8_9ACTN</name>
<dbReference type="EMBL" id="VIVK01000001">
    <property type="protein sequence ID" value="TWD81743.1"/>
    <property type="molecule type" value="Genomic_DNA"/>
</dbReference>
<dbReference type="OrthoDB" id="9867903at2"/>
<comment type="caution">
    <text evidence="2">The sequence shown here is derived from an EMBL/GenBank/DDBJ whole genome shotgun (WGS) entry which is preliminary data.</text>
</comment>
<dbReference type="RefSeq" id="WP_145806839.1">
    <property type="nucleotide sequence ID" value="NZ_VIVK01000001.1"/>
</dbReference>
<evidence type="ECO:0000313" key="2">
    <source>
        <dbReference type="EMBL" id="TWD81743.1"/>
    </source>
</evidence>
<reference evidence="2 3" key="1">
    <citation type="submission" date="2019-06" db="EMBL/GenBank/DDBJ databases">
        <title>Sequencing the genomes of 1000 actinobacteria strains.</title>
        <authorList>
            <person name="Klenk H.-P."/>
        </authorList>
    </citation>
    <scope>NUCLEOTIDE SEQUENCE [LARGE SCALE GENOMIC DNA]</scope>
    <source>
        <strain evidence="2 3">DSM 24683</strain>
    </source>
</reference>
<keyword evidence="3" id="KW-1185">Reference proteome</keyword>
<sequence length="131" mass="14550">MRYEEFLSRYKDAYGAWELGTGDPRTALTALAELVPQIDDPDRQQTAIFLLGEWEAELSPETQERMSRASAVVADAQGASGSTEERIEQAEAAMRQVTAIAQETTDESEQYTLLALNEPLALLVDSWRAEP</sequence>
<dbReference type="Proteomes" id="UP000318380">
    <property type="component" value="Unassembled WGS sequence"/>
</dbReference>
<dbReference type="AlphaFoldDB" id="A0A561BSI8"/>
<evidence type="ECO:0000256" key="1">
    <source>
        <dbReference type="SAM" id="MobiDB-lite"/>
    </source>
</evidence>
<proteinExistence type="predicted"/>